<evidence type="ECO:0000256" key="2">
    <source>
        <dbReference type="ARBA" id="ARBA00022448"/>
    </source>
</evidence>
<evidence type="ECO:0000256" key="7">
    <source>
        <dbReference type="SAM" id="SignalP"/>
    </source>
</evidence>
<dbReference type="InterPro" id="IPR057601">
    <property type="entry name" value="Oar-like_b-barrel"/>
</dbReference>
<proteinExistence type="predicted"/>
<keyword evidence="3" id="KW-1134">Transmembrane beta strand</keyword>
<dbReference type="EMBL" id="QCYK01000001">
    <property type="protein sequence ID" value="PUZ29401.1"/>
    <property type="molecule type" value="Genomic_DNA"/>
</dbReference>
<dbReference type="InterPro" id="IPR036942">
    <property type="entry name" value="Beta-barrel_TonB_sf"/>
</dbReference>
<dbReference type="Pfam" id="PF25183">
    <property type="entry name" value="OMP_b-brl_4"/>
    <property type="match status" value="2"/>
</dbReference>
<dbReference type="PANTHER" id="PTHR30069">
    <property type="entry name" value="TONB-DEPENDENT OUTER MEMBRANE RECEPTOR"/>
    <property type="match status" value="1"/>
</dbReference>
<protein>
    <submittedName>
        <fullName evidence="9">TonB-dependent receptor</fullName>
    </submittedName>
</protein>
<keyword evidence="4" id="KW-0812">Transmembrane</keyword>
<accession>A0A2T7BP52</accession>
<organism evidence="9 10">
    <name type="scientific">Chitinophaga parva</name>
    <dbReference type="NCBI Taxonomy" id="2169414"/>
    <lineage>
        <taxon>Bacteria</taxon>
        <taxon>Pseudomonadati</taxon>
        <taxon>Bacteroidota</taxon>
        <taxon>Chitinophagia</taxon>
        <taxon>Chitinophagales</taxon>
        <taxon>Chitinophagaceae</taxon>
        <taxon>Chitinophaga</taxon>
    </lineage>
</organism>
<dbReference type="PANTHER" id="PTHR30069:SF46">
    <property type="entry name" value="OAR PROTEIN"/>
    <property type="match status" value="1"/>
</dbReference>
<feature type="chain" id="PRO_5015723180" evidence="7">
    <location>
        <begin position="23"/>
        <end position="1098"/>
    </location>
</feature>
<dbReference type="GO" id="GO:0030246">
    <property type="term" value="F:carbohydrate binding"/>
    <property type="evidence" value="ECO:0007669"/>
    <property type="project" value="InterPro"/>
</dbReference>
<reference evidence="9 10" key="1">
    <citation type="submission" date="2018-04" db="EMBL/GenBank/DDBJ databases">
        <title>Chitinophaga fuyangensis sp. nov., isolated from soil in a chemical factory.</title>
        <authorList>
            <person name="Chen K."/>
        </authorList>
    </citation>
    <scope>NUCLEOTIDE SEQUENCE [LARGE SCALE GENOMIC DNA]</scope>
    <source>
        <strain evidence="9 10">LY-1</strain>
    </source>
</reference>
<keyword evidence="2" id="KW-0813">Transport</keyword>
<keyword evidence="10" id="KW-1185">Reference proteome</keyword>
<feature type="domain" description="TonB-dependent transporter Oar-like beta-barrel" evidence="8">
    <location>
        <begin position="358"/>
        <end position="1050"/>
    </location>
</feature>
<comment type="caution">
    <text evidence="9">The sequence shown here is derived from an EMBL/GenBank/DDBJ whole genome shotgun (WGS) entry which is preliminary data.</text>
</comment>
<gene>
    <name evidence="9" type="ORF">DCC81_08115</name>
</gene>
<dbReference type="AlphaFoldDB" id="A0A2T7BP52"/>
<name>A0A2T7BP52_9BACT</name>
<dbReference type="RefSeq" id="WP_108686039.1">
    <property type="nucleotide sequence ID" value="NZ_QCYK01000001.1"/>
</dbReference>
<dbReference type="GO" id="GO:0009279">
    <property type="term" value="C:cell outer membrane"/>
    <property type="evidence" value="ECO:0007669"/>
    <property type="project" value="UniProtKB-SubCell"/>
</dbReference>
<evidence type="ECO:0000313" key="9">
    <source>
        <dbReference type="EMBL" id="PUZ29401.1"/>
    </source>
</evidence>
<evidence type="ECO:0000256" key="1">
    <source>
        <dbReference type="ARBA" id="ARBA00004571"/>
    </source>
</evidence>
<evidence type="ECO:0000313" key="10">
    <source>
        <dbReference type="Proteomes" id="UP000244450"/>
    </source>
</evidence>
<dbReference type="Gene3D" id="2.60.40.1120">
    <property type="entry name" value="Carboxypeptidase-like, regulatory domain"/>
    <property type="match status" value="1"/>
</dbReference>
<keyword evidence="6" id="KW-0998">Cell outer membrane</keyword>
<sequence length="1098" mass="122319">MKKYLRYALLWLCSLSALHLHAQETSGGLRGTVKDANGQPIPGAIVMAVHTASGTRYGTAAGNDGRYNLPGLRVGGPYTIEVKFLGMQTETRTIAQISLGEPLLLNFMLKDNSQTLTAVEVKAQKRGPAANTFGTGQNILREQLRNMPSGNRSITDMTRLVPQASKDNSFSGTNFRYNNVTIDGAINNDAIGFSPSIGGQTGTSGMPGSSTRTNPVSLDAIEDIQVYLAPYDVKIGNFTGGSVNAVTRSGTNDVHGSMYFFGRNASLVGPDNTGFEKSRKMPADYHDYQTGFRVGFPIVKNKLFFFSNEEITRRQEAVLQVAGSAAVADVLSEKDAEDIRNYSVNTLHFDPGTYGQYNAYANSNKLFNRLDWNIGDKHQLAVRNNTIFSEAINMERDQFDFRFGSIAYKQTNNQSSTVAELRSRFNNRISNSLLVGYTAIHDYRDPSSDPAFPQVQIVGRKPGSTIFFGTDREASIFNQKQRTMEITDNVSISKGAHTMTFGTHNELYKVTYGFVNAWNGRVTYQSIEDFLGNNPERVQGSYNYTNNDRAYILSHPGAVFNVNFYSGYAQDEFQVNDRFRITYGLRFDYQGVPRKQALSDKAANAKTDPYLGNTYAYTPLNKIRQNYLGQVQVSPRIGFRYDWLGDQRVILRGGLGMFTSRIPFAWLGYAFYNTGNTYGAYDQKTDGNPPYVFNGNPLVHTQGSAPGIAGFAAANGQQVDDPNAGKTQIDVIDNRFKMPKVLRGSLALDYKDQHGLKYTLEGIFTKNIRDVKFQQVNLVDNPTYYSYDTAASFRRQPVFAGSNSLNPYLANAYEMSNTTEGYRFSLSAQVAGNFNSGLGFSAAYTYGQSKDLSNGIRNSMESNWQLNQALNPNNPTLANSNFDIRHRIVVSVSYRRVWSAFTSSTFSLFASAQSGSPFTYGFVNYTPQNTPQQISLAYIPAKGETVNFFAPIYKNGTVVSSPEQQAAAFDAYINADKYLRSRRGNFTERNEGRTPWNNDADFHFAQDFNFNIAKKTPHTFTLSLDILNLTNLLNKNWGWVYFSPNTYNSTASVGLQPYIPARSSQGYPLYQFTDPGKPYSVDPFASRWQMQIGGRYTF</sequence>
<dbReference type="GO" id="GO:0044718">
    <property type="term" value="P:siderophore transmembrane transport"/>
    <property type="evidence" value="ECO:0007669"/>
    <property type="project" value="TreeGrafter"/>
</dbReference>
<evidence type="ECO:0000256" key="4">
    <source>
        <dbReference type="ARBA" id="ARBA00022692"/>
    </source>
</evidence>
<dbReference type="InterPro" id="IPR039426">
    <property type="entry name" value="TonB-dep_rcpt-like"/>
</dbReference>
<dbReference type="InterPro" id="IPR013784">
    <property type="entry name" value="Carb-bd-like_fold"/>
</dbReference>
<keyword evidence="5" id="KW-0472">Membrane</keyword>
<evidence type="ECO:0000256" key="6">
    <source>
        <dbReference type="ARBA" id="ARBA00023237"/>
    </source>
</evidence>
<feature type="signal peptide" evidence="7">
    <location>
        <begin position="1"/>
        <end position="22"/>
    </location>
</feature>
<dbReference type="Pfam" id="PF13620">
    <property type="entry name" value="CarboxypepD_reg"/>
    <property type="match status" value="1"/>
</dbReference>
<evidence type="ECO:0000256" key="5">
    <source>
        <dbReference type="ARBA" id="ARBA00023136"/>
    </source>
</evidence>
<comment type="subcellular location">
    <subcellularLocation>
        <location evidence="1">Cell outer membrane</location>
        <topology evidence="1">Multi-pass membrane protein</topology>
    </subcellularLocation>
</comment>
<keyword evidence="7" id="KW-0732">Signal</keyword>
<dbReference type="GO" id="GO:0015344">
    <property type="term" value="F:siderophore uptake transmembrane transporter activity"/>
    <property type="evidence" value="ECO:0007669"/>
    <property type="project" value="TreeGrafter"/>
</dbReference>
<dbReference type="SUPFAM" id="SSF56935">
    <property type="entry name" value="Porins"/>
    <property type="match status" value="1"/>
</dbReference>
<dbReference type="OrthoDB" id="9768147at2"/>
<evidence type="ECO:0000256" key="3">
    <source>
        <dbReference type="ARBA" id="ARBA00022452"/>
    </source>
</evidence>
<dbReference type="Proteomes" id="UP000244450">
    <property type="component" value="Unassembled WGS sequence"/>
</dbReference>
<dbReference type="SUPFAM" id="SSF49452">
    <property type="entry name" value="Starch-binding domain-like"/>
    <property type="match status" value="1"/>
</dbReference>
<feature type="domain" description="TonB-dependent transporter Oar-like beta-barrel" evidence="8">
    <location>
        <begin position="246"/>
        <end position="321"/>
    </location>
</feature>
<evidence type="ECO:0000259" key="8">
    <source>
        <dbReference type="Pfam" id="PF25183"/>
    </source>
</evidence>
<dbReference type="Gene3D" id="2.40.170.20">
    <property type="entry name" value="TonB-dependent receptor, beta-barrel domain"/>
    <property type="match status" value="1"/>
</dbReference>
<keyword evidence="9" id="KW-0675">Receptor</keyword>